<organism evidence="2 4">
    <name type="scientific">Rotaria sordida</name>
    <dbReference type="NCBI Taxonomy" id="392033"/>
    <lineage>
        <taxon>Eukaryota</taxon>
        <taxon>Metazoa</taxon>
        <taxon>Spiralia</taxon>
        <taxon>Gnathifera</taxon>
        <taxon>Rotifera</taxon>
        <taxon>Eurotatoria</taxon>
        <taxon>Bdelloidea</taxon>
        <taxon>Philodinida</taxon>
        <taxon>Philodinidae</taxon>
        <taxon>Rotaria</taxon>
    </lineage>
</organism>
<evidence type="ECO:0000313" key="3">
    <source>
        <dbReference type="EMBL" id="CAF4008622.1"/>
    </source>
</evidence>
<gene>
    <name evidence="3" type="ORF">JBS370_LOCUS26703</name>
    <name evidence="2" type="ORF">ZHD862_LOCUS33671</name>
</gene>
<proteinExistence type="predicted"/>
<reference evidence="2" key="1">
    <citation type="submission" date="2021-02" db="EMBL/GenBank/DDBJ databases">
        <authorList>
            <person name="Nowell W R."/>
        </authorList>
    </citation>
    <scope>NUCLEOTIDE SEQUENCE</scope>
</reference>
<dbReference type="Proteomes" id="UP000663864">
    <property type="component" value="Unassembled WGS sequence"/>
</dbReference>
<protein>
    <submittedName>
        <fullName evidence="2">Uncharacterized protein</fullName>
    </submittedName>
</protein>
<sequence length="104" mass="12099">MTKSCLWESGHQRIHTINKSHTIHHLSFDSDTHSSSSSYNNNNNTENDNVDWKLVTKQLEIKLRTSIDIIQLSSDENYHTNLPPTKSKDYRFHPITNYEPTGMI</sequence>
<evidence type="ECO:0000313" key="4">
    <source>
        <dbReference type="Proteomes" id="UP000663864"/>
    </source>
</evidence>
<name>A0A815M7Z7_9BILA</name>
<feature type="region of interest" description="Disordered" evidence="1">
    <location>
        <begin position="28"/>
        <end position="48"/>
    </location>
</feature>
<dbReference type="AlphaFoldDB" id="A0A815M7Z7"/>
<evidence type="ECO:0000256" key="1">
    <source>
        <dbReference type="SAM" id="MobiDB-lite"/>
    </source>
</evidence>
<dbReference type="Proteomes" id="UP000663836">
    <property type="component" value="Unassembled WGS sequence"/>
</dbReference>
<feature type="compositionally biased region" description="Low complexity" evidence="1">
    <location>
        <begin position="33"/>
        <end position="47"/>
    </location>
</feature>
<dbReference type="EMBL" id="CAJOBD010004792">
    <property type="protein sequence ID" value="CAF4008622.1"/>
    <property type="molecule type" value="Genomic_DNA"/>
</dbReference>
<evidence type="ECO:0000313" key="2">
    <source>
        <dbReference type="EMBL" id="CAF1414395.1"/>
    </source>
</evidence>
<dbReference type="EMBL" id="CAJNOT010004069">
    <property type="protein sequence ID" value="CAF1414395.1"/>
    <property type="molecule type" value="Genomic_DNA"/>
</dbReference>
<comment type="caution">
    <text evidence="2">The sequence shown here is derived from an EMBL/GenBank/DDBJ whole genome shotgun (WGS) entry which is preliminary data.</text>
</comment>
<accession>A0A815M7Z7</accession>